<evidence type="ECO:0000313" key="12">
    <source>
        <dbReference type="Proteomes" id="UP001417504"/>
    </source>
</evidence>
<dbReference type="GO" id="GO:0004497">
    <property type="term" value="F:monooxygenase activity"/>
    <property type="evidence" value="ECO:0007669"/>
    <property type="project" value="UniProtKB-KW"/>
</dbReference>
<proteinExistence type="inferred from homology"/>
<evidence type="ECO:0000256" key="2">
    <source>
        <dbReference type="ARBA" id="ARBA00010617"/>
    </source>
</evidence>
<keyword evidence="5 9" id="KW-0560">Oxidoreductase</keyword>
<evidence type="ECO:0000256" key="4">
    <source>
        <dbReference type="ARBA" id="ARBA00022723"/>
    </source>
</evidence>
<evidence type="ECO:0000256" key="10">
    <source>
        <dbReference type="SAM" id="Phobius"/>
    </source>
</evidence>
<dbReference type="GO" id="GO:0005506">
    <property type="term" value="F:iron ion binding"/>
    <property type="evidence" value="ECO:0007669"/>
    <property type="project" value="InterPro"/>
</dbReference>
<keyword evidence="4 8" id="KW-0479">Metal-binding</keyword>
<comment type="caution">
    <text evidence="11">The sequence shown here is derived from an EMBL/GenBank/DDBJ whole genome shotgun (WGS) entry which is preliminary data.</text>
</comment>
<evidence type="ECO:0000256" key="8">
    <source>
        <dbReference type="PIRSR" id="PIRSR602401-1"/>
    </source>
</evidence>
<dbReference type="Pfam" id="PF00067">
    <property type="entry name" value="p450"/>
    <property type="match status" value="1"/>
</dbReference>
<dbReference type="GO" id="GO:0044550">
    <property type="term" value="P:secondary metabolite biosynthetic process"/>
    <property type="evidence" value="ECO:0007669"/>
    <property type="project" value="UniProtKB-ARBA"/>
</dbReference>
<keyword evidence="10" id="KW-1133">Transmembrane helix</keyword>
<dbReference type="FunFam" id="1.10.630.10:FF:000126">
    <property type="entry name" value="Predicted protein"/>
    <property type="match status" value="1"/>
</dbReference>
<dbReference type="PRINTS" id="PR00463">
    <property type="entry name" value="EP450I"/>
</dbReference>
<evidence type="ECO:0000256" key="1">
    <source>
        <dbReference type="ARBA" id="ARBA00001971"/>
    </source>
</evidence>
<organism evidence="11 12">
    <name type="scientific">Stephania japonica</name>
    <dbReference type="NCBI Taxonomy" id="461633"/>
    <lineage>
        <taxon>Eukaryota</taxon>
        <taxon>Viridiplantae</taxon>
        <taxon>Streptophyta</taxon>
        <taxon>Embryophyta</taxon>
        <taxon>Tracheophyta</taxon>
        <taxon>Spermatophyta</taxon>
        <taxon>Magnoliopsida</taxon>
        <taxon>Ranunculales</taxon>
        <taxon>Menispermaceae</taxon>
        <taxon>Menispermoideae</taxon>
        <taxon>Cissampelideae</taxon>
        <taxon>Stephania</taxon>
    </lineage>
</organism>
<dbReference type="InterPro" id="IPR017972">
    <property type="entry name" value="Cyt_P450_CS"/>
</dbReference>
<dbReference type="EMBL" id="JBBNAE010000003">
    <property type="protein sequence ID" value="KAK9138588.1"/>
    <property type="molecule type" value="Genomic_DNA"/>
</dbReference>
<dbReference type="Proteomes" id="UP001417504">
    <property type="component" value="Unassembled WGS sequence"/>
</dbReference>
<evidence type="ECO:0000313" key="11">
    <source>
        <dbReference type="EMBL" id="KAK9138588.1"/>
    </source>
</evidence>
<dbReference type="SUPFAM" id="SSF48264">
    <property type="entry name" value="Cytochrome P450"/>
    <property type="match status" value="1"/>
</dbReference>
<dbReference type="PRINTS" id="PR00385">
    <property type="entry name" value="P450"/>
</dbReference>
<evidence type="ECO:0000256" key="7">
    <source>
        <dbReference type="ARBA" id="ARBA00023033"/>
    </source>
</evidence>
<dbReference type="InterPro" id="IPR036396">
    <property type="entry name" value="Cyt_P450_sf"/>
</dbReference>
<dbReference type="PANTHER" id="PTHR47950">
    <property type="entry name" value="CYTOCHROME P450, FAMILY 76, SUBFAMILY C, POLYPEPTIDE 5-RELATED"/>
    <property type="match status" value="1"/>
</dbReference>
<dbReference type="PROSITE" id="PS00086">
    <property type="entry name" value="CYTOCHROME_P450"/>
    <property type="match status" value="1"/>
</dbReference>
<comment type="cofactor">
    <cofactor evidence="1 8">
        <name>heme</name>
        <dbReference type="ChEBI" id="CHEBI:30413"/>
    </cofactor>
</comment>
<feature type="transmembrane region" description="Helical" evidence="10">
    <location>
        <begin position="6"/>
        <end position="22"/>
    </location>
</feature>
<evidence type="ECO:0000256" key="9">
    <source>
        <dbReference type="RuleBase" id="RU000461"/>
    </source>
</evidence>
<evidence type="ECO:0000256" key="5">
    <source>
        <dbReference type="ARBA" id="ARBA00023002"/>
    </source>
</evidence>
<dbReference type="CDD" id="cd11073">
    <property type="entry name" value="CYP76-like"/>
    <property type="match status" value="1"/>
</dbReference>
<protein>
    <recommendedName>
        <fullName evidence="13">Cytochrome P450</fullName>
    </recommendedName>
</protein>
<dbReference type="AlphaFoldDB" id="A0AAP0JSF9"/>
<keyword evidence="10" id="KW-0472">Membrane</keyword>
<comment type="similarity">
    <text evidence="2 9">Belongs to the cytochrome P450 family.</text>
</comment>
<dbReference type="InterPro" id="IPR001128">
    <property type="entry name" value="Cyt_P450"/>
</dbReference>
<keyword evidence="10" id="KW-0812">Transmembrane</keyword>
<accession>A0AAP0JSF9</accession>
<gene>
    <name evidence="11" type="ORF">Sjap_009182</name>
</gene>
<feature type="binding site" description="axial binding residue" evidence="8">
    <location>
        <position position="434"/>
    </location>
    <ligand>
        <name>heme</name>
        <dbReference type="ChEBI" id="CHEBI:30413"/>
    </ligand>
    <ligandPart>
        <name>Fe</name>
        <dbReference type="ChEBI" id="CHEBI:18248"/>
    </ligandPart>
</feature>
<keyword evidence="3 8" id="KW-0349">Heme</keyword>
<keyword evidence="7 9" id="KW-0503">Monooxygenase</keyword>
<dbReference type="InterPro" id="IPR002401">
    <property type="entry name" value="Cyt_P450_E_grp-I"/>
</dbReference>
<dbReference type="GO" id="GO:0020037">
    <property type="term" value="F:heme binding"/>
    <property type="evidence" value="ECO:0007669"/>
    <property type="project" value="InterPro"/>
</dbReference>
<evidence type="ECO:0000256" key="6">
    <source>
        <dbReference type="ARBA" id="ARBA00023004"/>
    </source>
</evidence>
<evidence type="ECO:0008006" key="13">
    <source>
        <dbReference type="Google" id="ProtNLM"/>
    </source>
</evidence>
<keyword evidence="6 8" id="KW-0408">Iron</keyword>
<reference evidence="11 12" key="1">
    <citation type="submission" date="2024-01" db="EMBL/GenBank/DDBJ databases">
        <title>Genome assemblies of Stephania.</title>
        <authorList>
            <person name="Yang L."/>
        </authorList>
    </citation>
    <scope>NUCLEOTIDE SEQUENCE [LARGE SCALE GENOMIC DNA]</scope>
    <source>
        <strain evidence="11">QJT</strain>
        <tissue evidence="11">Leaf</tissue>
    </source>
</reference>
<dbReference type="GO" id="GO:0016705">
    <property type="term" value="F:oxidoreductase activity, acting on paired donors, with incorporation or reduction of molecular oxygen"/>
    <property type="evidence" value="ECO:0007669"/>
    <property type="project" value="InterPro"/>
</dbReference>
<name>A0AAP0JSF9_9MAGN</name>
<dbReference type="Gene3D" id="1.10.630.10">
    <property type="entry name" value="Cytochrome P450"/>
    <property type="match status" value="1"/>
</dbReference>
<sequence length="493" mass="55523">MEVFSATIASIFFIIFIYIFFIKDQSSTKGLPPGPKPWPIVGNLLQLGDKPHAQFAELAQTYGHDLFSLKLGSQTVVVASSPAAATQVLKTHDRILSGRYVFQSFRVEKHVNNSIVWCECNDNWKMLRKVCRTEVFSAKMIESQAHLREAKAMELVEFLKGREGQVVKIIEVVFGSLVNIFGRLIFSQDVFDLGDPTGGSAEMKDHIWQMLEMGNSANPADYFPFLGKFDLFGQRRAVANCLQQIYDVWGAMLRERRRAAKEGAGSHPLHDFVSILLDAGLDDQRINALLMELFGAGTETSSSTIEWAMAELTKNPSIKEKLRREMESVLGKERVKESDIPRLPYLQAFVKETLRLHPATPMLLPRRALETCQVMGYTIPKDCQIMVNAWAIARDPKIWKDPLKFSPERFLGSSLDFKGNDFEFIPFGGGRRICPGIPLATQFIGIIVATLVQNLDWSLPNGMDPSELVMEEKFGLTLQKEPPLLIVPKSIYF</sequence>
<keyword evidence="12" id="KW-1185">Reference proteome</keyword>
<evidence type="ECO:0000256" key="3">
    <source>
        <dbReference type="ARBA" id="ARBA00022617"/>
    </source>
</evidence>
<dbReference type="PANTHER" id="PTHR47950:SF49">
    <property type="entry name" value="CYTOCHROME P450"/>
    <property type="match status" value="1"/>
</dbReference>